<evidence type="ECO:0000256" key="3">
    <source>
        <dbReference type="ARBA" id="ARBA00022801"/>
    </source>
</evidence>
<evidence type="ECO:0000256" key="1">
    <source>
        <dbReference type="ARBA" id="ARBA00001936"/>
    </source>
</evidence>
<keyword evidence="3 8" id="KW-0378">Hydrolase</keyword>
<evidence type="ECO:0000256" key="6">
    <source>
        <dbReference type="ARBA" id="ARBA00047761"/>
    </source>
</evidence>
<protein>
    <recommendedName>
        <fullName evidence="8">Serine/threonine-protein phosphatase</fullName>
        <ecNumber evidence="8">3.1.3.16</ecNumber>
    </recommendedName>
</protein>
<reference evidence="10 11" key="1">
    <citation type="submission" date="2024-04" db="EMBL/GenBank/DDBJ databases">
        <title>Tritrichomonas musculus Genome.</title>
        <authorList>
            <person name="Alves-Ferreira E."/>
            <person name="Grigg M."/>
            <person name="Lorenzi H."/>
            <person name="Galac M."/>
        </authorList>
    </citation>
    <scope>NUCLEOTIDE SEQUENCE [LARGE SCALE GENOMIC DNA]</scope>
    <source>
        <strain evidence="10 11">EAF2021</strain>
    </source>
</reference>
<dbReference type="Gene3D" id="3.60.21.10">
    <property type="match status" value="1"/>
</dbReference>
<evidence type="ECO:0000313" key="10">
    <source>
        <dbReference type="EMBL" id="KAK8866205.1"/>
    </source>
</evidence>
<dbReference type="Pfam" id="PF00149">
    <property type="entry name" value="Metallophos"/>
    <property type="match status" value="1"/>
</dbReference>
<accession>A0ABR2INS9</accession>
<evidence type="ECO:0000256" key="7">
    <source>
        <dbReference type="ARBA" id="ARBA00048336"/>
    </source>
</evidence>
<keyword evidence="4" id="KW-0904">Protein phosphatase</keyword>
<comment type="cofactor">
    <cofactor evidence="1">
        <name>Mn(2+)</name>
        <dbReference type="ChEBI" id="CHEBI:29035"/>
    </cofactor>
</comment>
<dbReference type="Proteomes" id="UP001470230">
    <property type="component" value="Unassembled WGS sequence"/>
</dbReference>
<keyword evidence="11" id="KW-1185">Reference proteome</keyword>
<evidence type="ECO:0000313" key="11">
    <source>
        <dbReference type="Proteomes" id="UP001470230"/>
    </source>
</evidence>
<name>A0ABR2INS9_9EUKA</name>
<comment type="catalytic activity">
    <reaction evidence="6">
        <text>O-phospho-L-seryl-[protein] + H2O = L-seryl-[protein] + phosphate</text>
        <dbReference type="Rhea" id="RHEA:20629"/>
        <dbReference type="Rhea" id="RHEA-COMP:9863"/>
        <dbReference type="Rhea" id="RHEA-COMP:11604"/>
        <dbReference type="ChEBI" id="CHEBI:15377"/>
        <dbReference type="ChEBI" id="CHEBI:29999"/>
        <dbReference type="ChEBI" id="CHEBI:43474"/>
        <dbReference type="ChEBI" id="CHEBI:83421"/>
        <dbReference type="EC" id="3.1.3.16"/>
    </reaction>
</comment>
<dbReference type="PANTHER" id="PTHR11668:SF300">
    <property type="entry name" value="SERINE_THREONINE-PROTEIN PHOSPHATASE"/>
    <property type="match status" value="1"/>
</dbReference>
<keyword evidence="5" id="KW-0464">Manganese</keyword>
<dbReference type="InterPro" id="IPR029052">
    <property type="entry name" value="Metallo-depent_PP-like"/>
</dbReference>
<comment type="catalytic activity">
    <reaction evidence="7 8">
        <text>O-phospho-L-threonyl-[protein] + H2O = L-threonyl-[protein] + phosphate</text>
        <dbReference type="Rhea" id="RHEA:47004"/>
        <dbReference type="Rhea" id="RHEA-COMP:11060"/>
        <dbReference type="Rhea" id="RHEA-COMP:11605"/>
        <dbReference type="ChEBI" id="CHEBI:15377"/>
        <dbReference type="ChEBI" id="CHEBI:30013"/>
        <dbReference type="ChEBI" id="CHEBI:43474"/>
        <dbReference type="ChEBI" id="CHEBI:61977"/>
        <dbReference type="EC" id="3.1.3.16"/>
    </reaction>
</comment>
<dbReference type="PROSITE" id="PS00125">
    <property type="entry name" value="SER_THR_PHOSPHATASE"/>
    <property type="match status" value="1"/>
</dbReference>
<evidence type="ECO:0000256" key="5">
    <source>
        <dbReference type="ARBA" id="ARBA00023211"/>
    </source>
</evidence>
<sequence>MIRCERLLRKLLHESFDTSNGKKQIKLDPTDIECSISLAVKILKSETTVLRIDSPVTIIGDIHGQFYDLLRYFNINGLPPDSTYLFLGDYVDRGKYSVETISLLIALKVKYPENIFLLRGNHETEEMTKIYGFYNECINKYTIRLWNKFISLFDMLPLAAIINDHIFCVHGGLSPDLNSINDIENIQRPLKVPEQGIVADLLWSDPSTENGFHPSKRDTGYLFGPDVTQNFLDKNDLDLICRAHQFTESGCNFPFLPDRSVLTIFSAPDYCDNLGNKGAMLMIDEELRCKFAFIEPYKAKPVQQFYQTRCFYRTIENTV</sequence>
<dbReference type="InterPro" id="IPR004843">
    <property type="entry name" value="Calcineurin-like_PHP"/>
</dbReference>
<dbReference type="PRINTS" id="PR00114">
    <property type="entry name" value="STPHPHTASE"/>
</dbReference>
<evidence type="ECO:0000256" key="4">
    <source>
        <dbReference type="ARBA" id="ARBA00022912"/>
    </source>
</evidence>
<dbReference type="PANTHER" id="PTHR11668">
    <property type="entry name" value="SERINE/THREONINE PROTEIN PHOSPHATASE"/>
    <property type="match status" value="1"/>
</dbReference>
<evidence type="ECO:0000256" key="8">
    <source>
        <dbReference type="RuleBase" id="RU004273"/>
    </source>
</evidence>
<feature type="domain" description="Serine/threonine specific protein phosphatases" evidence="9">
    <location>
        <begin position="118"/>
        <end position="123"/>
    </location>
</feature>
<dbReference type="SUPFAM" id="SSF56300">
    <property type="entry name" value="Metallo-dependent phosphatases"/>
    <property type="match status" value="1"/>
</dbReference>
<dbReference type="EMBL" id="JAPFFF010000015">
    <property type="protein sequence ID" value="KAK8866205.1"/>
    <property type="molecule type" value="Genomic_DNA"/>
</dbReference>
<organism evidence="10 11">
    <name type="scientific">Tritrichomonas musculus</name>
    <dbReference type="NCBI Taxonomy" id="1915356"/>
    <lineage>
        <taxon>Eukaryota</taxon>
        <taxon>Metamonada</taxon>
        <taxon>Parabasalia</taxon>
        <taxon>Tritrichomonadida</taxon>
        <taxon>Tritrichomonadidae</taxon>
        <taxon>Tritrichomonas</taxon>
    </lineage>
</organism>
<evidence type="ECO:0000256" key="2">
    <source>
        <dbReference type="ARBA" id="ARBA00022723"/>
    </source>
</evidence>
<dbReference type="InterPro" id="IPR006186">
    <property type="entry name" value="Ser/Thr-sp_prot-phosphatase"/>
</dbReference>
<proteinExistence type="inferred from homology"/>
<dbReference type="InterPro" id="IPR050341">
    <property type="entry name" value="PP1_catalytic_subunit"/>
</dbReference>
<dbReference type="SMART" id="SM00156">
    <property type="entry name" value="PP2Ac"/>
    <property type="match status" value="1"/>
</dbReference>
<comment type="caution">
    <text evidence="10">The sequence shown here is derived from an EMBL/GenBank/DDBJ whole genome shotgun (WGS) entry which is preliminary data.</text>
</comment>
<dbReference type="EC" id="3.1.3.16" evidence="8"/>
<evidence type="ECO:0000259" key="9">
    <source>
        <dbReference type="PROSITE" id="PS00125"/>
    </source>
</evidence>
<comment type="similarity">
    <text evidence="8">Belongs to the PPP phosphatase family.</text>
</comment>
<keyword evidence="2" id="KW-0479">Metal-binding</keyword>
<gene>
    <name evidence="10" type="ORF">M9Y10_009164</name>
</gene>